<evidence type="ECO:0000313" key="3">
    <source>
        <dbReference type="Proteomes" id="UP000024043"/>
    </source>
</evidence>
<feature type="signal peptide" evidence="1">
    <location>
        <begin position="1"/>
        <end position="20"/>
    </location>
</feature>
<dbReference type="Proteomes" id="UP000024043">
    <property type="component" value="Unassembled WGS sequence"/>
</dbReference>
<evidence type="ECO:0000313" key="2">
    <source>
        <dbReference type="EMBL" id="EZJ83505.1"/>
    </source>
</evidence>
<evidence type="ECO:0000256" key="1">
    <source>
        <dbReference type="SAM" id="SignalP"/>
    </source>
</evidence>
<feature type="chain" id="PRO_5042900534" description="CS1 type fimbrial major subunit" evidence="1">
    <location>
        <begin position="21"/>
        <end position="169"/>
    </location>
</feature>
<name>A0AAN4NRG4_ECOLX</name>
<comment type="caution">
    <text evidence="2">The sequence shown here is derived from an EMBL/GenBank/DDBJ whole genome shotgun (WGS) entry which is preliminary data.</text>
</comment>
<keyword evidence="1" id="KW-0732">Signal</keyword>
<gene>
    <name evidence="2" type="ORF">AC00_3408</name>
</gene>
<reference evidence="2 3" key="1">
    <citation type="submission" date="2014-03" db="EMBL/GenBank/DDBJ databases">
        <title>Genetic Variability of E. coli after antibiotic treatment.</title>
        <authorList>
            <person name="Silbergeld E."/>
            <person name="Coles C."/>
            <person name="Seidman J.C."/>
            <person name="You Y."/>
            <person name="George J."/>
            <person name="Nadendla S."/>
            <person name="Huot H."/>
            <person name="Daugherty S.C."/>
            <person name="Nagaraj S."/>
            <person name="Ott S."/>
            <person name="Klega K."/>
            <person name="Rasko D."/>
        </authorList>
    </citation>
    <scope>NUCLEOTIDE SEQUENCE [LARGE SCALE GENOMIC DNA]</scope>
    <source>
        <strain evidence="2 3">1-250-04_S3_C1</strain>
    </source>
</reference>
<protein>
    <recommendedName>
        <fullName evidence="4">CS1 type fimbrial major subunit</fullName>
    </recommendedName>
</protein>
<dbReference type="RefSeq" id="WP_032281579.1">
    <property type="nucleotide sequence ID" value="NZ_JJLU01000104.1"/>
</dbReference>
<dbReference type="EMBL" id="JJLU01000104">
    <property type="protein sequence ID" value="EZJ83505.1"/>
    <property type="molecule type" value="Genomic_DNA"/>
</dbReference>
<accession>A0AAN4NRG4</accession>
<evidence type="ECO:0008006" key="4">
    <source>
        <dbReference type="Google" id="ProtNLM"/>
    </source>
</evidence>
<proteinExistence type="predicted"/>
<sequence length="169" mass="18075">MKLTFLPVVLSVAFCSQVQAVVPVKTSIDVQAEISTAVNIYVNGQDVTNKSISVNLKDEGGYMKGSTPPFQFVGNASSVALSLQAPPANGLVGPENKVMPLLTSWFNPDANAEVSTSFPFSNIKVYPTLQDVPDPQNGVKVVFRSKERSETFPLGTYSGTYTVIVTPSV</sequence>
<organism evidence="2 3">
    <name type="scientific">Escherichia coli 1-250-04_S3_C1</name>
    <dbReference type="NCBI Taxonomy" id="1444135"/>
    <lineage>
        <taxon>Bacteria</taxon>
        <taxon>Pseudomonadati</taxon>
        <taxon>Pseudomonadota</taxon>
        <taxon>Gammaproteobacteria</taxon>
        <taxon>Enterobacterales</taxon>
        <taxon>Enterobacteriaceae</taxon>
        <taxon>Escherichia</taxon>
    </lineage>
</organism>
<dbReference type="AlphaFoldDB" id="A0AAN4NRG4"/>